<proteinExistence type="predicted"/>
<dbReference type="RefSeq" id="WP_201374002.1">
    <property type="nucleotide sequence ID" value="NZ_BNJG01000002.1"/>
</dbReference>
<dbReference type="Proteomes" id="UP000654345">
    <property type="component" value="Unassembled WGS sequence"/>
</dbReference>
<accession>A0ABQ3UYB5</accession>
<comment type="caution">
    <text evidence="1">The sequence shown here is derived from an EMBL/GenBank/DDBJ whole genome shotgun (WGS) entry which is preliminary data.</text>
</comment>
<protein>
    <recommendedName>
        <fullName evidence="3">MFS transporter</fullName>
    </recommendedName>
</protein>
<gene>
    <name evidence="1" type="ORF">KSB_61290</name>
</gene>
<name>A0ABQ3UYB5_9CHLR</name>
<reference evidence="1 2" key="1">
    <citation type="journal article" date="2021" name="Int. J. Syst. Evol. Microbiol.">
        <title>Reticulibacter mediterranei gen. nov., sp. nov., within the new family Reticulibacteraceae fam. nov., and Ktedonospora formicarum gen. nov., sp. nov., Ktedonobacter robiniae sp. nov., Dictyobacter formicarum sp. nov. and Dictyobacter arantiisoli sp. nov., belonging to the class Ktedonobacteria.</title>
        <authorList>
            <person name="Yabe S."/>
            <person name="Zheng Y."/>
            <person name="Wang C.M."/>
            <person name="Sakai Y."/>
            <person name="Abe K."/>
            <person name="Yokota A."/>
            <person name="Donadio S."/>
            <person name="Cavaletti L."/>
            <person name="Monciardini P."/>
        </authorList>
    </citation>
    <scope>NUCLEOTIDE SEQUENCE [LARGE SCALE GENOMIC DNA]</scope>
    <source>
        <strain evidence="1 2">SOSP1-30</strain>
    </source>
</reference>
<evidence type="ECO:0000313" key="2">
    <source>
        <dbReference type="Proteomes" id="UP000654345"/>
    </source>
</evidence>
<organism evidence="1 2">
    <name type="scientific">Ktedonobacter robiniae</name>
    <dbReference type="NCBI Taxonomy" id="2778365"/>
    <lineage>
        <taxon>Bacteria</taxon>
        <taxon>Bacillati</taxon>
        <taxon>Chloroflexota</taxon>
        <taxon>Ktedonobacteria</taxon>
        <taxon>Ktedonobacterales</taxon>
        <taxon>Ktedonobacteraceae</taxon>
        <taxon>Ktedonobacter</taxon>
    </lineage>
</organism>
<keyword evidence="2" id="KW-1185">Reference proteome</keyword>
<sequence>MRFRLPQGLWHHKDFLKFWTGETISAFGSQVTVFALPITAALTLHATAIQMGILSFLAFAPRLFLSGIDPL</sequence>
<evidence type="ECO:0000313" key="1">
    <source>
        <dbReference type="EMBL" id="GHO57654.1"/>
    </source>
</evidence>
<evidence type="ECO:0008006" key="3">
    <source>
        <dbReference type="Google" id="ProtNLM"/>
    </source>
</evidence>
<dbReference type="EMBL" id="BNJG01000002">
    <property type="protein sequence ID" value="GHO57654.1"/>
    <property type="molecule type" value="Genomic_DNA"/>
</dbReference>